<sequence>MNILITGGAGFIGSNFIIYWLKKYARDNIINLDALTYAGNLANLNSVANLPNYRFIKGNICNSRLVSNIIRDIDIIVHFAAESHVDRSITDPGIFLETNIYGTHLLLKAALKNKIKRFHHISTDEVFGSLLLKDKNKFNEKTPYHPRSPYAASKAAADHLVLSFCHTYGLPVTITNCSNNYGPFQHPEKLIPLTITNIIENIKVPLYGDGKNIRDWLYVEDHCRAIELVLKEGRVGETYCVGGLLKDVSNLAVIKMIFRLLQGNENLLTFVPDRPGHDRKYAIDWSKIKRELGWQPRYSLEACLVKTVNWYKNNRSWWQSLKNRQFQAYFKKQYPDL</sequence>
<organism evidence="9 10">
    <name type="scientific">Candidatus Gottesmanbacteria bacterium RIFCSPHIGHO2_02_FULL_39_14</name>
    <dbReference type="NCBI Taxonomy" id="1798383"/>
    <lineage>
        <taxon>Bacteria</taxon>
        <taxon>Candidatus Gottesmaniibacteriota</taxon>
    </lineage>
</organism>
<dbReference type="CDD" id="cd05246">
    <property type="entry name" value="dTDP_GD_SDR_e"/>
    <property type="match status" value="1"/>
</dbReference>
<comment type="catalytic activity">
    <reaction evidence="1 7">
        <text>dTDP-alpha-D-glucose = dTDP-4-dehydro-6-deoxy-alpha-D-glucose + H2O</text>
        <dbReference type="Rhea" id="RHEA:17221"/>
        <dbReference type="ChEBI" id="CHEBI:15377"/>
        <dbReference type="ChEBI" id="CHEBI:57477"/>
        <dbReference type="ChEBI" id="CHEBI:57649"/>
        <dbReference type="EC" id="4.2.1.46"/>
    </reaction>
</comment>
<dbReference type="Proteomes" id="UP000176253">
    <property type="component" value="Unassembled WGS sequence"/>
</dbReference>
<dbReference type="FunFam" id="3.40.50.720:FF:000304">
    <property type="entry name" value="UDP-glucose 4,6-dehydratase"/>
    <property type="match status" value="1"/>
</dbReference>
<accession>A0A1F5ZWB4</accession>
<dbReference type="InterPro" id="IPR005888">
    <property type="entry name" value="dTDP_Gluc_deHydtase"/>
</dbReference>
<keyword evidence="6 7" id="KW-0456">Lyase</keyword>
<dbReference type="EMBL" id="MFJM01000054">
    <property type="protein sequence ID" value="OGG16711.1"/>
    <property type="molecule type" value="Genomic_DNA"/>
</dbReference>
<evidence type="ECO:0000256" key="6">
    <source>
        <dbReference type="ARBA" id="ARBA00023239"/>
    </source>
</evidence>
<feature type="domain" description="NAD(P)-binding" evidence="8">
    <location>
        <begin position="4"/>
        <end position="304"/>
    </location>
</feature>
<dbReference type="Gene3D" id="3.90.25.10">
    <property type="entry name" value="UDP-galactose 4-epimerase, domain 1"/>
    <property type="match status" value="1"/>
</dbReference>
<keyword evidence="5" id="KW-0520">NAD</keyword>
<dbReference type="GO" id="GO:0008460">
    <property type="term" value="F:dTDP-glucose 4,6-dehydratase activity"/>
    <property type="evidence" value="ECO:0007669"/>
    <property type="project" value="UniProtKB-EC"/>
</dbReference>
<evidence type="ECO:0000256" key="1">
    <source>
        <dbReference type="ARBA" id="ARBA00001539"/>
    </source>
</evidence>
<dbReference type="STRING" id="1798383.A3D78_00670"/>
<dbReference type="EC" id="4.2.1.46" evidence="4 7"/>
<comment type="cofactor">
    <cofactor evidence="2 7">
        <name>NAD(+)</name>
        <dbReference type="ChEBI" id="CHEBI:57540"/>
    </cofactor>
</comment>
<dbReference type="AlphaFoldDB" id="A0A1F5ZWB4"/>
<dbReference type="InterPro" id="IPR016040">
    <property type="entry name" value="NAD(P)-bd_dom"/>
</dbReference>
<evidence type="ECO:0000256" key="3">
    <source>
        <dbReference type="ARBA" id="ARBA00008178"/>
    </source>
</evidence>
<comment type="similarity">
    <text evidence="3 7">Belongs to the NAD(P)-dependent epimerase/dehydratase family. dTDP-glucose dehydratase subfamily.</text>
</comment>
<comment type="caution">
    <text evidence="9">The sequence shown here is derived from an EMBL/GenBank/DDBJ whole genome shotgun (WGS) entry which is preliminary data.</text>
</comment>
<dbReference type="NCBIfam" id="TIGR01181">
    <property type="entry name" value="dTDP_gluc_dehyt"/>
    <property type="match status" value="1"/>
</dbReference>
<dbReference type="Gene3D" id="3.40.50.720">
    <property type="entry name" value="NAD(P)-binding Rossmann-like Domain"/>
    <property type="match status" value="1"/>
</dbReference>
<dbReference type="PANTHER" id="PTHR43000">
    <property type="entry name" value="DTDP-D-GLUCOSE 4,6-DEHYDRATASE-RELATED"/>
    <property type="match status" value="1"/>
</dbReference>
<proteinExistence type="inferred from homology"/>
<evidence type="ECO:0000259" key="8">
    <source>
        <dbReference type="Pfam" id="PF16363"/>
    </source>
</evidence>
<evidence type="ECO:0000256" key="7">
    <source>
        <dbReference type="RuleBase" id="RU004473"/>
    </source>
</evidence>
<dbReference type="InterPro" id="IPR036291">
    <property type="entry name" value="NAD(P)-bd_dom_sf"/>
</dbReference>
<gene>
    <name evidence="9" type="ORF">A3D78_00670</name>
</gene>
<name>A0A1F5ZWB4_9BACT</name>
<reference evidence="9 10" key="1">
    <citation type="journal article" date="2016" name="Nat. Commun.">
        <title>Thousands of microbial genomes shed light on interconnected biogeochemical processes in an aquifer system.</title>
        <authorList>
            <person name="Anantharaman K."/>
            <person name="Brown C.T."/>
            <person name="Hug L.A."/>
            <person name="Sharon I."/>
            <person name="Castelle C.J."/>
            <person name="Probst A.J."/>
            <person name="Thomas B.C."/>
            <person name="Singh A."/>
            <person name="Wilkins M.J."/>
            <person name="Karaoz U."/>
            <person name="Brodie E.L."/>
            <person name="Williams K.H."/>
            <person name="Hubbard S.S."/>
            <person name="Banfield J.F."/>
        </authorList>
    </citation>
    <scope>NUCLEOTIDE SEQUENCE [LARGE SCALE GENOMIC DNA]</scope>
</reference>
<dbReference type="Pfam" id="PF16363">
    <property type="entry name" value="GDP_Man_Dehyd"/>
    <property type="match status" value="1"/>
</dbReference>
<dbReference type="GO" id="GO:0009225">
    <property type="term" value="P:nucleotide-sugar metabolic process"/>
    <property type="evidence" value="ECO:0007669"/>
    <property type="project" value="InterPro"/>
</dbReference>
<evidence type="ECO:0000256" key="5">
    <source>
        <dbReference type="ARBA" id="ARBA00023027"/>
    </source>
</evidence>
<evidence type="ECO:0000313" key="10">
    <source>
        <dbReference type="Proteomes" id="UP000176253"/>
    </source>
</evidence>
<protein>
    <recommendedName>
        <fullName evidence="4 7">dTDP-glucose 4,6-dehydratase</fullName>
        <ecNumber evidence="4 7">4.2.1.46</ecNumber>
    </recommendedName>
</protein>
<evidence type="ECO:0000313" key="9">
    <source>
        <dbReference type="EMBL" id="OGG16711.1"/>
    </source>
</evidence>
<evidence type="ECO:0000256" key="2">
    <source>
        <dbReference type="ARBA" id="ARBA00001911"/>
    </source>
</evidence>
<evidence type="ECO:0000256" key="4">
    <source>
        <dbReference type="ARBA" id="ARBA00011990"/>
    </source>
</evidence>
<dbReference type="SUPFAM" id="SSF51735">
    <property type="entry name" value="NAD(P)-binding Rossmann-fold domains"/>
    <property type="match status" value="1"/>
</dbReference>